<protein>
    <recommendedName>
        <fullName evidence="3">Mga helix-turn-helix domain-containing protein</fullName>
    </recommendedName>
</protein>
<comment type="caution">
    <text evidence="4">The sequence shown here is derived from an EMBL/GenBank/DDBJ whole genome shotgun (WGS) entry which is preliminary data.</text>
</comment>
<dbReference type="InterPro" id="IPR036388">
    <property type="entry name" value="WH-like_DNA-bd_sf"/>
</dbReference>
<dbReference type="InterPro" id="IPR007737">
    <property type="entry name" value="Mga_HTH"/>
</dbReference>
<gene>
    <name evidence="4" type="ORF">CBF30_04940</name>
</gene>
<accession>A0A430AKI7</accession>
<name>A0A430AKI7_9ENTE</name>
<evidence type="ECO:0000256" key="1">
    <source>
        <dbReference type="ARBA" id="ARBA00023015"/>
    </source>
</evidence>
<dbReference type="PANTHER" id="PTHR30185:SF18">
    <property type="entry name" value="TRANSCRIPTIONAL REGULATOR MTLR"/>
    <property type="match status" value="1"/>
</dbReference>
<dbReference type="OrthoDB" id="2143991at2"/>
<dbReference type="Gene3D" id="1.10.10.10">
    <property type="entry name" value="Winged helix-like DNA-binding domain superfamily/Winged helix DNA-binding domain"/>
    <property type="match status" value="1"/>
</dbReference>
<feature type="domain" description="Mga helix-turn-helix" evidence="3">
    <location>
        <begin position="86"/>
        <end position="166"/>
    </location>
</feature>
<evidence type="ECO:0000313" key="4">
    <source>
        <dbReference type="EMBL" id="RSU08579.1"/>
    </source>
</evidence>
<dbReference type="AlphaFoldDB" id="A0A430AKI7"/>
<evidence type="ECO:0000259" key="3">
    <source>
        <dbReference type="Pfam" id="PF05043"/>
    </source>
</evidence>
<organism evidence="4 5">
    <name type="scientific">Vagococcus entomophilus</name>
    <dbReference type="NCBI Taxonomy" id="1160095"/>
    <lineage>
        <taxon>Bacteria</taxon>
        <taxon>Bacillati</taxon>
        <taxon>Bacillota</taxon>
        <taxon>Bacilli</taxon>
        <taxon>Lactobacillales</taxon>
        <taxon>Enterococcaceae</taxon>
        <taxon>Vagococcus</taxon>
    </lineage>
</organism>
<sequence length="488" mass="58161">MAIHEWLLDKESKRKLALFRSIEENDGLAEESEILMENLDLSEFLLKKTVNELNADFEKFKLKGYFQVRLEGSKVSLKEKGLATSEFLESAYIRESIAFNLLHTIFFQKFISVNDYAMEHYVSYPIVYKELKKLRDRLSQLDIVITKKFQFEGSEWAVRQFFYVLYFKVYKDSFDFYPKNSVSYSEQLIETMQEMYAIRLSDQSLVKFKHYLCITQYRGGRLNVESQKKDASLLDHNIFAVDEIQQIQDTPFISSISKEALLAQNETLFILSFLLIEGYISEKSNEKLQEIPKIKQLSKHFIEALVEQFSLNKKKIMETNIFEPLNKIHYKAYLLDYFKYYTSKQFNMYYFQQNYGLFFDFCKTFIFSCKENSRYQKIWENRVSLFYEYLFVLIDYIPLALIAPPVHIYIDFSLGKFYNEYIKKNIFSFDTLNVVVDSYIGEKTSLILTDYLMEKFQKEIDCIVWLSPPRAVDWANFATKVIEIRQEK</sequence>
<evidence type="ECO:0000313" key="5">
    <source>
        <dbReference type="Proteomes" id="UP000288669"/>
    </source>
</evidence>
<dbReference type="EMBL" id="NGJZ01000001">
    <property type="protein sequence ID" value="RSU08579.1"/>
    <property type="molecule type" value="Genomic_DNA"/>
</dbReference>
<dbReference type="Proteomes" id="UP000288669">
    <property type="component" value="Unassembled WGS sequence"/>
</dbReference>
<dbReference type="RefSeq" id="WP_126823303.1">
    <property type="nucleotide sequence ID" value="NZ_JBHLWU010000001.1"/>
</dbReference>
<dbReference type="PANTHER" id="PTHR30185">
    <property type="entry name" value="CRYPTIC BETA-GLUCOSIDE BGL OPERON ANTITERMINATOR"/>
    <property type="match status" value="1"/>
</dbReference>
<dbReference type="Pfam" id="PF05043">
    <property type="entry name" value="Mga"/>
    <property type="match status" value="1"/>
</dbReference>
<keyword evidence="1" id="KW-0805">Transcription regulation</keyword>
<keyword evidence="2" id="KW-0804">Transcription</keyword>
<reference evidence="4 5" key="1">
    <citation type="submission" date="2017-05" db="EMBL/GenBank/DDBJ databases">
        <title>Vagococcus spp. assemblies.</title>
        <authorList>
            <person name="Gulvik C.A."/>
        </authorList>
    </citation>
    <scope>NUCLEOTIDE SEQUENCE [LARGE SCALE GENOMIC DNA]</scope>
    <source>
        <strain evidence="4 5">DSM 24756</strain>
    </source>
</reference>
<proteinExistence type="predicted"/>
<evidence type="ECO:0000256" key="2">
    <source>
        <dbReference type="ARBA" id="ARBA00023163"/>
    </source>
</evidence>
<dbReference type="InterPro" id="IPR050661">
    <property type="entry name" value="BglG_antiterminators"/>
</dbReference>
<keyword evidence="5" id="KW-1185">Reference proteome</keyword>